<comment type="function">
    <text evidence="1">Required for nicotinamide riboside transport across the inner membrane.</text>
</comment>
<dbReference type="PANTHER" id="PTHR36122">
    <property type="entry name" value="NICOTINAMIDE RIBOSIDE TRANSPORTER PNUC"/>
    <property type="match status" value="1"/>
</dbReference>
<dbReference type="InterPro" id="IPR006419">
    <property type="entry name" value="NMN_transpt_PnuC"/>
</dbReference>
<evidence type="ECO:0000256" key="7">
    <source>
        <dbReference type="ARBA" id="ARBA00022692"/>
    </source>
</evidence>
<feature type="transmembrane region" description="Helical" evidence="10">
    <location>
        <begin position="31"/>
        <end position="50"/>
    </location>
</feature>
<dbReference type="EMBL" id="JAGUCO010000018">
    <property type="protein sequence ID" value="MBS2100110.1"/>
    <property type="molecule type" value="Genomic_DNA"/>
</dbReference>
<dbReference type="NCBIfam" id="TIGR01528">
    <property type="entry name" value="NMN_trans_PnuC"/>
    <property type="match status" value="1"/>
</dbReference>
<evidence type="ECO:0000256" key="8">
    <source>
        <dbReference type="ARBA" id="ARBA00022989"/>
    </source>
</evidence>
<evidence type="ECO:0000256" key="3">
    <source>
        <dbReference type="ARBA" id="ARBA00006669"/>
    </source>
</evidence>
<dbReference type="Pfam" id="PF04973">
    <property type="entry name" value="NMN_transporter"/>
    <property type="match status" value="1"/>
</dbReference>
<evidence type="ECO:0000256" key="2">
    <source>
        <dbReference type="ARBA" id="ARBA00004651"/>
    </source>
</evidence>
<reference evidence="11 12" key="1">
    <citation type="journal article" date="2015" name="Int. J. Syst. Evol. Microbiol.">
        <title>Carboxylicivirga linearis sp. nov., isolated from a sea cucumber culture pond.</title>
        <authorList>
            <person name="Wang F.Q."/>
            <person name="Zhou Y.X."/>
            <person name="Lin X.Z."/>
            <person name="Chen G.J."/>
            <person name="Du Z.J."/>
        </authorList>
    </citation>
    <scope>NUCLEOTIDE SEQUENCE [LARGE SCALE GENOMIC DNA]</scope>
    <source>
        <strain evidence="11 12">FB218</strain>
    </source>
</reference>
<dbReference type="PANTHER" id="PTHR36122:SF2">
    <property type="entry name" value="NICOTINAMIDE RIBOSIDE TRANSPORTER PNUC"/>
    <property type="match status" value="1"/>
</dbReference>
<organism evidence="11 12">
    <name type="scientific">Carboxylicivirga linearis</name>
    <dbReference type="NCBI Taxonomy" id="1628157"/>
    <lineage>
        <taxon>Bacteria</taxon>
        <taxon>Pseudomonadati</taxon>
        <taxon>Bacteroidota</taxon>
        <taxon>Bacteroidia</taxon>
        <taxon>Marinilabiliales</taxon>
        <taxon>Marinilabiliaceae</taxon>
        <taxon>Carboxylicivirga</taxon>
    </lineage>
</organism>
<gene>
    <name evidence="11" type="primary">pnuC</name>
    <name evidence="11" type="ORF">KEM10_17615</name>
</gene>
<keyword evidence="9 10" id="KW-0472">Membrane</keyword>
<keyword evidence="6" id="KW-1003">Cell membrane</keyword>
<protein>
    <recommendedName>
        <fullName evidence="4">Nicotinamide riboside transporter PnuC</fullName>
    </recommendedName>
</protein>
<evidence type="ECO:0000256" key="6">
    <source>
        <dbReference type="ARBA" id="ARBA00022475"/>
    </source>
</evidence>
<feature type="transmembrane region" description="Helical" evidence="10">
    <location>
        <begin position="181"/>
        <end position="198"/>
    </location>
</feature>
<sequence>MLEYIKMYGMGAAGTLASLIYLYYSIREKVWLWPWGIIASALSIWVFFSTRLYADMSLQFYYLIVSFYGWWYWTSSAMRKNKEEVPINKVSKKQVLHLSLIGLGIYLVLLVALLKIPLMLEIAGSEMPYLDAATTAASFMATWMLARKIIEHWLIWIVVDLVSMVMYLYKASVYGSSTDLYFYSFLFLIYTIGAYWGYKQWQKIMVSEKKA</sequence>
<comment type="caution">
    <text evidence="11">The sequence shown here is derived from an EMBL/GenBank/DDBJ whole genome shotgun (WGS) entry which is preliminary data.</text>
</comment>
<keyword evidence="8 10" id="KW-1133">Transmembrane helix</keyword>
<accession>A0ABS5JYZ6</accession>
<proteinExistence type="inferred from homology"/>
<dbReference type="Proteomes" id="UP000708576">
    <property type="component" value="Unassembled WGS sequence"/>
</dbReference>
<feature type="transmembrane region" description="Helical" evidence="10">
    <location>
        <begin position="153"/>
        <end position="169"/>
    </location>
</feature>
<feature type="transmembrane region" description="Helical" evidence="10">
    <location>
        <begin position="95"/>
        <end position="116"/>
    </location>
</feature>
<feature type="transmembrane region" description="Helical" evidence="10">
    <location>
        <begin position="56"/>
        <end position="74"/>
    </location>
</feature>
<comment type="similarity">
    <text evidence="3">Belongs to the nicotinamide ribonucleoside (NR) uptake permease (TC 4.B.1) family.</text>
</comment>
<evidence type="ECO:0000256" key="1">
    <source>
        <dbReference type="ARBA" id="ARBA00002672"/>
    </source>
</evidence>
<feature type="transmembrane region" description="Helical" evidence="10">
    <location>
        <begin position="6"/>
        <end position="24"/>
    </location>
</feature>
<evidence type="ECO:0000256" key="5">
    <source>
        <dbReference type="ARBA" id="ARBA00022448"/>
    </source>
</evidence>
<keyword evidence="12" id="KW-1185">Reference proteome</keyword>
<evidence type="ECO:0000256" key="9">
    <source>
        <dbReference type="ARBA" id="ARBA00023136"/>
    </source>
</evidence>
<evidence type="ECO:0000256" key="4">
    <source>
        <dbReference type="ARBA" id="ARBA00017522"/>
    </source>
</evidence>
<keyword evidence="5" id="KW-0813">Transport</keyword>
<comment type="subcellular location">
    <subcellularLocation>
        <location evidence="2">Cell membrane</location>
        <topology evidence="2">Multi-pass membrane protein</topology>
    </subcellularLocation>
</comment>
<name>A0ABS5JYZ6_9BACT</name>
<evidence type="ECO:0000313" key="12">
    <source>
        <dbReference type="Proteomes" id="UP000708576"/>
    </source>
</evidence>
<keyword evidence="7 10" id="KW-0812">Transmembrane</keyword>
<dbReference type="RefSeq" id="WP_212217386.1">
    <property type="nucleotide sequence ID" value="NZ_JAGUCO010000018.1"/>
</dbReference>
<feature type="transmembrane region" description="Helical" evidence="10">
    <location>
        <begin position="128"/>
        <end position="146"/>
    </location>
</feature>
<evidence type="ECO:0000256" key="10">
    <source>
        <dbReference type="SAM" id="Phobius"/>
    </source>
</evidence>
<evidence type="ECO:0000313" key="11">
    <source>
        <dbReference type="EMBL" id="MBS2100110.1"/>
    </source>
</evidence>